<evidence type="ECO:0000313" key="4">
    <source>
        <dbReference type="Proteomes" id="UP000374630"/>
    </source>
</evidence>
<reference evidence="3 4" key="1">
    <citation type="journal article" date="2019" name="Syst. Appl. Microbiol.">
        <title>Characterization of Bifidobacterium species in feaces of the Egyptian fruit bat: Description of B. vespertilionis sp. nov. and B. rousetti sp. nov.</title>
        <authorList>
            <person name="Modesto M."/>
            <person name="Satti M."/>
            <person name="Watanabe K."/>
            <person name="Puglisi E."/>
            <person name="Morelli L."/>
            <person name="Huang C.-H."/>
            <person name="Liou J.-S."/>
            <person name="Miyashita M."/>
            <person name="Tamura T."/>
            <person name="Saito S."/>
            <person name="Mori K."/>
            <person name="Huang L."/>
            <person name="Sciavilla P."/>
            <person name="Sandri C."/>
            <person name="Spiezio C."/>
            <person name="Vitali F."/>
            <person name="Cavalieri D."/>
            <person name="Perpetuini G."/>
            <person name="Tofalo R."/>
            <person name="Bonetti A."/>
            <person name="Arita M."/>
            <person name="Mattarelli P."/>
        </authorList>
    </citation>
    <scope>NUCLEOTIDE SEQUENCE [LARGE SCALE GENOMIC DNA]</scope>
    <source>
        <strain evidence="1 4">RST16</strain>
        <strain evidence="2 3">RST8</strain>
    </source>
</reference>
<comment type="caution">
    <text evidence="2">The sequence shown here is derived from an EMBL/GenBank/DDBJ whole genome shotgun (WGS) entry which is preliminary data.</text>
</comment>
<name>A0A5J5DTL1_9BIFI</name>
<dbReference type="EMBL" id="RZOA01000013">
    <property type="protein sequence ID" value="KAA8822942.1"/>
    <property type="molecule type" value="Genomic_DNA"/>
</dbReference>
<sequence>MRTPLIYQMTCYDCGPTTLVNALRFLYEREELDPELLATIYARTLDDFNEAGEAGKLGTSHQAIRHVARYLNMYGSGTGFPVAAEIWSGEDALIAPGSKAFRALEEYGAGAGGRDDRGAAAAASASVAIVARIWHGENGHYTLLTGVEDGRVLAFDPYLEDAGEGLANGTVDGDRVRLVAGRPLVANRSVDPVAFHSDVKANYALKNAVNADPTDPRIGELVVIRRTDRGVSLPTA</sequence>
<dbReference type="OrthoDB" id="5416005at2"/>
<evidence type="ECO:0008006" key="5">
    <source>
        <dbReference type="Google" id="ProtNLM"/>
    </source>
</evidence>
<gene>
    <name evidence="2" type="ORF">EM848_07125</name>
    <name evidence="1" type="ORF">EMO90_09065</name>
</gene>
<accession>A0A5J5DTL1</accession>
<dbReference type="Proteomes" id="UP000345527">
    <property type="component" value="Unassembled WGS sequence"/>
</dbReference>
<organism evidence="2 3">
    <name type="scientific">Bifidobacterium vespertilionis</name>
    <dbReference type="NCBI Taxonomy" id="2562524"/>
    <lineage>
        <taxon>Bacteria</taxon>
        <taxon>Bacillati</taxon>
        <taxon>Actinomycetota</taxon>
        <taxon>Actinomycetes</taxon>
        <taxon>Bifidobacteriales</taxon>
        <taxon>Bifidobacteriaceae</taxon>
        <taxon>Bifidobacterium</taxon>
    </lineage>
</organism>
<dbReference type="Gene3D" id="3.90.70.10">
    <property type="entry name" value="Cysteine proteinases"/>
    <property type="match status" value="1"/>
</dbReference>
<evidence type="ECO:0000313" key="3">
    <source>
        <dbReference type="Proteomes" id="UP000345527"/>
    </source>
</evidence>
<keyword evidence="4" id="KW-1185">Reference proteome</keyword>
<dbReference type="EMBL" id="RZNZ01000013">
    <property type="protein sequence ID" value="KAA8818808.1"/>
    <property type="molecule type" value="Genomic_DNA"/>
</dbReference>
<proteinExistence type="predicted"/>
<evidence type="ECO:0000313" key="1">
    <source>
        <dbReference type="EMBL" id="KAA8818808.1"/>
    </source>
</evidence>
<dbReference type="RefSeq" id="WP_150354249.1">
    <property type="nucleotide sequence ID" value="NZ_RZNZ01000013.1"/>
</dbReference>
<dbReference type="AlphaFoldDB" id="A0A5J5DTL1"/>
<dbReference type="Proteomes" id="UP000374630">
    <property type="component" value="Unassembled WGS sequence"/>
</dbReference>
<evidence type="ECO:0000313" key="2">
    <source>
        <dbReference type="EMBL" id="KAA8822942.1"/>
    </source>
</evidence>
<protein>
    <recommendedName>
        <fullName evidence="5">Peptidase C39</fullName>
    </recommendedName>
</protein>